<dbReference type="EMBL" id="CAICTM010003374">
    <property type="protein sequence ID" value="CAB9531270.1"/>
    <property type="molecule type" value="Genomic_DNA"/>
</dbReference>
<gene>
    <name evidence="1" type="ORF">SEMRO_3376_G347400.1</name>
</gene>
<protein>
    <submittedName>
        <fullName evidence="1">Thiamine-triphosphatase</fullName>
    </submittedName>
</protein>
<sequence>MPACSGSGLEKSPRNSLLAIFAVIFVLTSPGMALVSTRVNRVLLHRWSVPSLILAMSSTPSSALTEFEVEQKFALRSLDETTQIEKRLQDLGFLPQLENKGPKEGMVDWYWDVASTAKQCKWALSTQDCWLRHRRQGDKAAWQLKLRRSDDYKTAAATVYEEIAGPEAIAKTMILLSTVANSDDVVNSQISPQQGDLLDMFQREFQQDLPTEMVDPTTNEPLLLPFARIETKRSSWIPSGAPDSQYYATVKVDLDMATYGDCDLVYAVGEVEEVVHSADEIAAARERVQAFIEKLTGVATKQPEASPTVMGKLEYYLSHHRPDHYQALVESGILK</sequence>
<dbReference type="Gene3D" id="2.40.320.10">
    <property type="entry name" value="Hypothetical Protein Pfu-838710-001"/>
    <property type="match status" value="1"/>
</dbReference>
<comment type="caution">
    <text evidence="1">The sequence shown here is derived from an EMBL/GenBank/DDBJ whole genome shotgun (WGS) entry which is preliminary data.</text>
</comment>
<dbReference type="GO" id="GO:0050333">
    <property type="term" value="F:thiamine triphosphate phosphatase activity"/>
    <property type="evidence" value="ECO:0007669"/>
    <property type="project" value="InterPro"/>
</dbReference>
<evidence type="ECO:0000313" key="2">
    <source>
        <dbReference type="Proteomes" id="UP001153069"/>
    </source>
</evidence>
<dbReference type="PANTHER" id="PTHR14586:SF1">
    <property type="entry name" value="THIAMINE-TRIPHOSPHATASE"/>
    <property type="match status" value="1"/>
</dbReference>
<proteinExistence type="predicted"/>
<dbReference type="SUPFAM" id="SSF55154">
    <property type="entry name" value="CYTH-like phosphatases"/>
    <property type="match status" value="1"/>
</dbReference>
<dbReference type="Proteomes" id="UP001153069">
    <property type="component" value="Unassembled WGS sequence"/>
</dbReference>
<evidence type="ECO:0000313" key="1">
    <source>
        <dbReference type="EMBL" id="CAB9531270.1"/>
    </source>
</evidence>
<dbReference type="GO" id="GO:0000287">
    <property type="term" value="F:magnesium ion binding"/>
    <property type="evidence" value="ECO:0007669"/>
    <property type="project" value="TreeGrafter"/>
</dbReference>
<reference evidence="1" key="1">
    <citation type="submission" date="2020-06" db="EMBL/GenBank/DDBJ databases">
        <authorList>
            <consortium name="Plant Systems Biology data submission"/>
        </authorList>
    </citation>
    <scope>NUCLEOTIDE SEQUENCE</scope>
    <source>
        <strain evidence="1">D6</strain>
    </source>
</reference>
<accession>A0A9N8F3D3</accession>
<dbReference type="OrthoDB" id="442176at2759"/>
<dbReference type="InterPro" id="IPR033469">
    <property type="entry name" value="CYTH-like_dom_sf"/>
</dbReference>
<dbReference type="InterPro" id="IPR039582">
    <property type="entry name" value="THTPA"/>
</dbReference>
<dbReference type="PANTHER" id="PTHR14586">
    <property type="entry name" value="THIAMINE-TRIPHOSPHATASE"/>
    <property type="match status" value="1"/>
</dbReference>
<organism evidence="1 2">
    <name type="scientific">Seminavis robusta</name>
    <dbReference type="NCBI Taxonomy" id="568900"/>
    <lineage>
        <taxon>Eukaryota</taxon>
        <taxon>Sar</taxon>
        <taxon>Stramenopiles</taxon>
        <taxon>Ochrophyta</taxon>
        <taxon>Bacillariophyta</taxon>
        <taxon>Bacillariophyceae</taxon>
        <taxon>Bacillariophycidae</taxon>
        <taxon>Naviculales</taxon>
        <taxon>Naviculaceae</taxon>
        <taxon>Seminavis</taxon>
    </lineage>
</organism>
<dbReference type="GO" id="GO:0042357">
    <property type="term" value="P:thiamine diphosphate metabolic process"/>
    <property type="evidence" value="ECO:0007669"/>
    <property type="project" value="TreeGrafter"/>
</dbReference>
<keyword evidence="2" id="KW-1185">Reference proteome</keyword>
<dbReference type="AlphaFoldDB" id="A0A9N8F3D3"/>
<name>A0A9N8F3D3_9STRA</name>